<dbReference type="Proteomes" id="UP000237246">
    <property type="component" value="Unassembled WGS sequence"/>
</dbReference>
<sequence length="30" mass="3160">MLENDLAKLHCNTSVPTHPPLAPGPSNSMS</sequence>
<evidence type="ECO:0000256" key="1">
    <source>
        <dbReference type="SAM" id="MobiDB-lite"/>
    </source>
</evidence>
<organism evidence="2 3">
    <name type="scientific">Bambusicola thoracicus</name>
    <name type="common">Chinese bamboo-partridge</name>
    <name type="synonym">Perdix thoracica</name>
    <dbReference type="NCBI Taxonomy" id="9083"/>
    <lineage>
        <taxon>Eukaryota</taxon>
        <taxon>Metazoa</taxon>
        <taxon>Chordata</taxon>
        <taxon>Craniata</taxon>
        <taxon>Vertebrata</taxon>
        <taxon>Euteleostomi</taxon>
        <taxon>Archelosauria</taxon>
        <taxon>Archosauria</taxon>
        <taxon>Dinosauria</taxon>
        <taxon>Saurischia</taxon>
        <taxon>Theropoda</taxon>
        <taxon>Coelurosauria</taxon>
        <taxon>Aves</taxon>
        <taxon>Neognathae</taxon>
        <taxon>Galloanserae</taxon>
        <taxon>Galliformes</taxon>
        <taxon>Phasianidae</taxon>
        <taxon>Perdicinae</taxon>
        <taxon>Bambusicola</taxon>
    </lineage>
</organism>
<protein>
    <submittedName>
        <fullName evidence="2">Uncharacterized protein</fullName>
    </submittedName>
</protein>
<comment type="caution">
    <text evidence="2">The sequence shown here is derived from an EMBL/GenBank/DDBJ whole genome shotgun (WGS) entry which is preliminary data.</text>
</comment>
<evidence type="ECO:0000313" key="2">
    <source>
        <dbReference type="EMBL" id="POI20571.1"/>
    </source>
</evidence>
<gene>
    <name evidence="2" type="ORF">CIB84_015682</name>
</gene>
<reference evidence="2 3" key="1">
    <citation type="submission" date="2018-01" db="EMBL/GenBank/DDBJ databases">
        <title>Comparison of the Chinese Bamboo Partridge and Red Junglefowl genome sequences highlights the importance of demography in genome evolution.</title>
        <authorList>
            <person name="Tiley G.P."/>
            <person name="Kimball R.T."/>
            <person name="Braun E.L."/>
            <person name="Burleigh J.G."/>
        </authorList>
    </citation>
    <scope>NUCLEOTIDE SEQUENCE [LARGE SCALE GENOMIC DNA]</scope>
    <source>
        <strain evidence="2">RTK389</strain>
        <tissue evidence="2">Blood</tissue>
    </source>
</reference>
<keyword evidence="3" id="KW-1185">Reference proteome</keyword>
<name>A0A2P4S8Y0_BAMTH</name>
<accession>A0A2P4S8Y0</accession>
<dbReference type="EMBL" id="PPHD01081492">
    <property type="protein sequence ID" value="POI20571.1"/>
    <property type="molecule type" value="Genomic_DNA"/>
</dbReference>
<proteinExistence type="predicted"/>
<dbReference type="AlphaFoldDB" id="A0A2P4S8Y0"/>
<feature type="region of interest" description="Disordered" evidence="1">
    <location>
        <begin position="1"/>
        <end position="30"/>
    </location>
</feature>
<evidence type="ECO:0000313" key="3">
    <source>
        <dbReference type="Proteomes" id="UP000237246"/>
    </source>
</evidence>